<reference evidence="4 5" key="1">
    <citation type="submission" date="2019-02" db="EMBL/GenBank/DDBJ databases">
        <title>Deep-cultivation of Planctomycetes and their phenomic and genomic characterization uncovers novel biology.</title>
        <authorList>
            <person name="Wiegand S."/>
            <person name="Jogler M."/>
            <person name="Boedeker C."/>
            <person name="Pinto D."/>
            <person name="Vollmers J."/>
            <person name="Rivas-Marin E."/>
            <person name="Kohn T."/>
            <person name="Peeters S.H."/>
            <person name="Heuer A."/>
            <person name="Rast P."/>
            <person name="Oberbeckmann S."/>
            <person name="Bunk B."/>
            <person name="Jeske O."/>
            <person name="Meyerdierks A."/>
            <person name="Storesund J.E."/>
            <person name="Kallscheuer N."/>
            <person name="Luecker S."/>
            <person name="Lage O.M."/>
            <person name="Pohl T."/>
            <person name="Merkel B.J."/>
            <person name="Hornburger P."/>
            <person name="Mueller R.-W."/>
            <person name="Bruemmer F."/>
            <person name="Labrenz M."/>
            <person name="Spormann A.M."/>
            <person name="Op Den Camp H."/>
            <person name="Overmann J."/>
            <person name="Amann R."/>
            <person name="Jetten M.S.M."/>
            <person name="Mascher T."/>
            <person name="Medema M.H."/>
            <person name="Devos D.P."/>
            <person name="Kaster A.-K."/>
            <person name="Ovreas L."/>
            <person name="Rohde M."/>
            <person name="Galperin M.Y."/>
            <person name="Jogler C."/>
        </authorList>
    </citation>
    <scope>NUCLEOTIDE SEQUENCE [LARGE SCALE GENOMIC DNA]</scope>
    <source>
        <strain evidence="4 5">Pla123a</strain>
    </source>
</reference>
<protein>
    <submittedName>
        <fullName evidence="4">Chromosome partition protein Smc</fullName>
    </submittedName>
</protein>
<dbReference type="EMBL" id="SJPO01000002">
    <property type="protein sequence ID" value="TWT78291.1"/>
    <property type="molecule type" value="Genomic_DNA"/>
</dbReference>
<dbReference type="RefSeq" id="WP_146584628.1">
    <property type="nucleotide sequence ID" value="NZ_SJPO01000002.1"/>
</dbReference>
<feature type="coiled-coil region" evidence="1">
    <location>
        <begin position="230"/>
        <end position="257"/>
    </location>
</feature>
<proteinExistence type="predicted"/>
<feature type="region of interest" description="Disordered" evidence="2">
    <location>
        <begin position="457"/>
        <end position="553"/>
    </location>
</feature>
<evidence type="ECO:0000256" key="1">
    <source>
        <dbReference type="SAM" id="Coils"/>
    </source>
</evidence>
<dbReference type="PANTHER" id="PTHR45615">
    <property type="entry name" value="MYOSIN HEAVY CHAIN, NON-MUSCLE"/>
    <property type="match status" value="1"/>
</dbReference>
<sequence>MDTLLAQVKAAHRRLVMEQFVRRLVWCLTGALAVAAIAIAAPKVLVVENLPAMWAQYWLIGGAAAALITAGVWTAVQRRSSLEAAIEIDRRYGLRERVSSSLSLPESALESEAGQALMNDAVHSVGRIEIGEKFHVRPPRNAWLPLAPAVIAFCLMAFVGNKTAMSTTGATPITPEAQKEQTKRSIEDLRKKLEEQKKEAEKKGLEDKTGVLKQVMEGTKNLNNEDLADRKKSTVKLNELSKQLEQRRQQLGDKNRLQKELEAMKDIGAGPADKAAKALQEGDWKKAINELKKMQEQLAKGEMPPEKAEQLAKQLEQMQKKLQAAADAHKQKMEDLQKQIEQQKQQGNQQQAQQLQQQLDKMQQNQPQMNQLQQMAQQMQQARQAMQQGDQQQAAQAMQQMQQQLQQMQQQNAEMEMLDGAMEQIEVAKQQMGCQQCQGQGCEACQGMGQGLGMNEGPPGMGMGKGQGKGPRPDEENPTNLRDTRVKHDPKNGASVITGEVEGPNIKGDVMQSIKDELSSGVEQEAEALSEERLPRPQRDHAQEFFSKIRADL</sequence>
<keyword evidence="5" id="KW-1185">Reference proteome</keyword>
<gene>
    <name evidence="4" type="primary">smc_3</name>
    <name evidence="4" type="ORF">Pla123a_10820</name>
</gene>
<evidence type="ECO:0000256" key="2">
    <source>
        <dbReference type="SAM" id="MobiDB-lite"/>
    </source>
</evidence>
<dbReference type="PANTHER" id="PTHR45615:SF63">
    <property type="entry name" value="CHROMOSOME UNDETERMINED SCAFFOLD_10, WHOLE GENOME SHOTGUN SEQUENCE"/>
    <property type="match status" value="1"/>
</dbReference>
<dbReference type="AlphaFoldDB" id="A0A5C5YU04"/>
<evidence type="ECO:0000313" key="4">
    <source>
        <dbReference type="EMBL" id="TWT78291.1"/>
    </source>
</evidence>
<feature type="coiled-coil region" evidence="1">
    <location>
        <begin position="176"/>
        <end position="206"/>
    </location>
</feature>
<feature type="compositionally biased region" description="Gly residues" evidence="2">
    <location>
        <begin position="457"/>
        <end position="469"/>
    </location>
</feature>
<keyword evidence="3" id="KW-0472">Membrane</keyword>
<dbReference type="OrthoDB" id="250171at2"/>
<evidence type="ECO:0000256" key="3">
    <source>
        <dbReference type="SAM" id="Phobius"/>
    </source>
</evidence>
<feature type="transmembrane region" description="Helical" evidence="3">
    <location>
        <begin position="142"/>
        <end position="160"/>
    </location>
</feature>
<feature type="transmembrane region" description="Helical" evidence="3">
    <location>
        <begin position="56"/>
        <end position="76"/>
    </location>
</feature>
<feature type="region of interest" description="Disordered" evidence="2">
    <location>
        <begin position="322"/>
        <end position="365"/>
    </location>
</feature>
<keyword evidence="3" id="KW-1133">Transmembrane helix</keyword>
<feature type="compositionally biased region" description="Basic and acidic residues" evidence="2">
    <location>
        <begin position="530"/>
        <end position="553"/>
    </location>
</feature>
<feature type="compositionally biased region" description="Basic and acidic residues" evidence="2">
    <location>
        <begin position="482"/>
        <end position="491"/>
    </location>
</feature>
<evidence type="ECO:0000313" key="5">
    <source>
        <dbReference type="Proteomes" id="UP000318478"/>
    </source>
</evidence>
<comment type="caution">
    <text evidence="4">The sequence shown here is derived from an EMBL/GenBank/DDBJ whole genome shotgun (WGS) entry which is preliminary data.</text>
</comment>
<organism evidence="4 5">
    <name type="scientific">Posidoniimonas polymericola</name>
    <dbReference type="NCBI Taxonomy" id="2528002"/>
    <lineage>
        <taxon>Bacteria</taxon>
        <taxon>Pseudomonadati</taxon>
        <taxon>Planctomycetota</taxon>
        <taxon>Planctomycetia</taxon>
        <taxon>Pirellulales</taxon>
        <taxon>Lacipirellulaceae</taxon>
        <taxon>Posidoniimonas</taxon>
    </lineage>
</organism>
<feature type="compositionally biased region" description="Basic and acidic residues" evidence="2">
    <location>
        <begin position="327"/>
        <end position="338"/>
    </location>
</feature>
<dbReference type="Proteomes" id="UP000318478">
    <property type="component" value="Unassembled WGS sequence"/>
</dbReference>
<keyword evidence="1" id="KW-0175">Coiled coil</keyword>
<accession>A0A5C5YU04</accession>
<feature type="compositionally biased region" description="Low complexity" evidence="2">
    <location>
        <begin position="339"/>
        <end position="365"/>
    </location>
</feature>
<name>A0A5C5YU04_9BACT</name>
<keyword evidence="3" id="KW-0812">Transmembrane</keyword>